<evidence type="ECO:0000256" key="2">
    <source>
        <dbReference type="ARBA" id="ARBA00022692"/>
    </source>
</evidence>
<name>A0A164LK09_9CRUS</name>
<keyword evidence="3 5" id="KW-1133">Transmembrane helix</keyword>
<keyword evidence="2 5" id="KW-0812">Transmembrane</keyword>
<feature type="transmembrane region" description="Helical" evidence="5">
    <location>
        <begin position="202"/>
        <end position="224"/>
    </location>
</feature>
<dbReference type="GO" id="GO:0016020">
    <property type="term" value="C:membrane"/>
    <property type="evidence" value="ECO:0007669"/>
    <property type="project" value="UniProtKB-SubCell"/>
</dbReference>
<keyword evidence="7" id="KW-1185">Reference proteome</keyword>
<evidence type="ECO:0000256" key="5">
    <source>
        <dbReference type="SAM" id="Phobius"/>
    </source>
</evidence>
<dbReference type="STRING" id="35525.A0A164LK09"/>
<feature type="transmembrane region" description="Helical" evidence="5">
    <location>
        <begin position="38"/>
        <end position="61"/>
    </location>
</feature>
<dbReference type="Gene3D" id="1.10.1450.10">
    <property type="entry name" value="Tetraspanin"/>
    <property type="match status" value="1"/>
</dbReference>
<proteinExistence type="predicted"/>
<feature type="transmembrane region" description="Helical" evidence="5">
    <location>
        <begin position="68"/>
        <end position="90"/>
    </location>
</feature>
<organism evidence="6 7">
    <name type="scientific">Daphnia magna</name>
    <dbReference type="NCBI Taxonomy" id="35525"/>
    <lineage>
        <taxon>Eukaryota</taxon>
        <taxon>Metazoa</taxon>
        <taxon>Ecdysozoa</taxon>
        <taxon>Arthropoda</taxon>
        <taxon>Crustacea</taxon>
        <taxon>Branchiopoda</taxon>
        <taxon>Diplostraca</taxon>
        <taxon>Cladocera</taxon>
        <taxon>Anomopoda</taxon>
        <taxon>Daphniidae</taxon>
        <taxon>Daphnia</taxon>
    </lineage>
</organism>
<dbReference type="OrthoDB" id="6361488at2759"/>
<sequence length="226" mass="25362">MALLAFSACSIVKRQEFRKESETNKLMVDLDNNASLKMLVMATLISILLIFLSFFGFCGAFGDKICLVSYYLVFASLNLALVIVGGIIVLRFSKIPQDLLSEHMADYNNNQTSKDLVDKIRATLGCCLVHRMNNLEELKYATENQIVTASCCDSHQQEKCRQFLRDQSFQLMRWEDLNGIVVTEGCIPQIADMSERVSGFTLPFFILIGCLDLSAILLSTALCCRI</sequence>
<evidence type="ECO:0000313" key="7">
    <source>
        <dbReference type="Proteomes" id="UP000076858"/>
    </source>
</evidence>
<dbReference type="AlphaFoldDB" id="A0A164LK09"/>
<dbReference type="SUPFAM" id="SSF48652">
    <property type="entry name" value="Tetraspanin"/>
    <property type="match status" value="1"/>
</dbReference>
<dbReference type="InterPro" id="IPR008952">
    <property type="entry name" value="Tetraspanin_EC2_sf"/>
</dbReference>
<comment type="subcellular location">
    <subcellularLocation>
        <location evidence="1">Membrane</location>
        <topology evidence="1">Multi-pass membrane protein</topology>
    </subcellularLocation>
</comment>
<gene>
    <name evidence="6" type="ORF">APZ42_032470</name>
</gene>
<dbReference type="Proteomes" id="UP000076858">
    <property type="component" value="Unassembled WGS sequence"/>
</dbReference>
<accession>A0A164LK09</accession>
<protein>
    <submittedName>
        <fullName evidence="6">Putative Tetraspanin-33/sw</fullName>
    </submittedName>
</protein>
<evidence type="ECO:0000256" key="4">
    <source>
        <dbReference type="ARBA" id="ARBA00023136"/>
    </source>
</evidence>
<evidence type="ECO:0000256" key="3">
    <source>
        <dbReference type="ARBA" id="ARBA00022989"/>
    </source>
</evidence>
<dbReference type="EMBL" id="LRGB01003123">
    <property type="protein sequence ID" value="KZS04186.1"/>
    <property type="molecule type" value="Genomic_DNA"/>
</dbReference>
<evidence type="ECO:0000256" key="1">
    <source>
        <dbReference type="ARBA" id="ARBA00004141"/>
    </source>
</evidence>
<dbReference type="Pfam" id="PF00335">
    <property type="entry name" value="Tetraspanin"/>
    <property type="match status" value="1"/>
</dbReference>
<reference evidence="6 7" key="1">
    <citation type="submission" date="2016-03" db="EMBL/GenBank/DDBJ databases">
        <title>EvidentialGene: Evidence-directed Construction of Genes on Genomes.</title>
        <authorList>
            <person name="Gilbert D.G."/>
            <person name="Choi J.-H."/>
            <person name="Mockaitis K."/>
            <person name="Colbourne J."/>
            <person name="Pfrender M."/>
        </authorList>
    </citation>
    <scope>NUCLEOTIDE SEQUENCE [LARGE SCALE GENOMIC DNA]</scope>
    <source>
        <strain evidence="6 7">Xinb3</strain>
        <tissue evidence="6">Complete organism</tissue>
    </source>
</reference>
<keyword evidence="4 5" id="KW-0472">Membrane</keyword>
<comment type="caution">
    <text evidence="6">The sequence shown here is derived from an EMBL/GenBank/DDBJ whole genome shotgun (WGS) entry which is preliminary data.</text>
</comment>
<dbReference type="InterPro" id="IPR018499">
    <property type="entry name" value="Tetraspanin/Peripherin"/>
</dbReference>
<evidence type="ECO:0000313" key="6">
    <source>
        <dbReference type="EMBL" id="KZS04186.1"/>
    </source>
</evidence>